<keyword evidence="3" id="KW-1185">Reference proteome</keyword>
<comment type="caution">
    <text evidence="1">The sequence shown here is derived from an EMBL/GenBank/DDBJ whole genome shotgun (WGS) entry which is preliminary data.</text>
</comment>
<protein>
    <submittedName>
        <fullName evidence="1">Uncharacterized protein</fullName>
    </submittedName>
</protein>
<evidence type="ECO:0000313" key="2">
    <source>
        <dbReference type="EMBL" id="KAA1081940.1"/>
    </source>
</evidence>
<dbReference type="Proteomes" id="UP000325313">
    <property type="component" value="Unassembled WGS sequence"/>
</dbReference>
<dbReference type="AlphaFoldDB" id="A0A5B0LQ18"/>
<evidence type="ECO:0000313" key="3">
    <source>
        <dbReference type="Proteomes" id="UP000324748"/>
    </source>
</evidence>
<organism evidence="1 3">
    <name type="scientific">Puccinia graminis f. sp. tritici</name>
    <dbReference type="NCBI Taxonomy" id="56615"/>
    <lineage>
        <taxon>Eukaryota</taxon>
        <taxon>Fungi</taxon>
        <taxon>Dikarya</taxon>
        <taxon>Basidiomycota</taxon>
        <taxon>Pucciniomycotina</taxon>
        <taxon>Pucciniomycetes</taxon>
        <taxon>Pucciniales</taxon>
        <taxon>Pucciniaceae</taxon>
        <taxon>Puccinia</taxon>
    </lineage>
</organism>
<reference evidence="3 4" key="1">
    <citation type="submission" date="2019-05" db="EMBL/GenBank/DDBJ databases">
        <title>Emergence of the Ug99 lineage of the wheat stem rust pathogen through somatic hybridization.</title>
        <authorList>
            <person name="Li F."/>
            <person name="Upadhyaya N.M."/>
            <person name="Sperschneider J."/>
            <person name="Matny O."/>
            <person name="Nguyen-Phuc H."/>
            <person name="Mago R."/>
            <person name="Raley C."/>
            <person name="Miller M.E."/>
            <person name="Silverstein K.A.T."/>
            <person name="Henningsen E."/>
            <person name="Hirsch C.D."/>
            <person name="Visser B."/>
            <person name="Pretorius Z.A."/>
            <person name="Steffenson B.J."/>
            <person name="Schwessinger B."/>
            <person name="Dodds P.N."/>
            <person name="Figueroa M."/>
        </authorList>
    </citation>
    <scope>NUCLEOTIDE SEQUENCE [LARGE SCALE GENOMIC DNA]</scope>
    <source>
        <strain evidence="1">21-0</strain>
        <strain evidence="2 4">Ug99</strain>
    </source>
</reference>
<name>A0A5B0LQ18_PUCGR</name>
<dbReference type="EMBL" id="VDEP01000440">
    <property type="protein sequence ID" value="KAA1081940.1"/>
    <property type="molecule type" value="Genomic_DNA"/>
</dbReference>
<sequence length="98" mass="11194">MPTVFSLRRTYRATATRRSFTHLLHSTYRAYDEDSYEARRPGIETQYAGAICPFKINCGPSSSRKQPIANEGGDYNPLYNGRVMPNQRSLVVVFDSNR</sequence>
<gene>
    <name evidence="1" type="ORF">PGT21_030874</name>
    <name evidence="2" type="ORF">PGTUg99_029647</name>
</gene>
<proteinExistence type="predicted"/>
<dbReference type="Proteomes" id="UP000324748">
    <property type="component" value="Unassembled WGS sequence"/>
</dbReference>
<evidence type="ECO:0000313" key="4">
    <source>
        <dbReference type="Proteomes" id="UP000325313"/>
    </source>
</evidence>
<evidence type="ECO:0000313" key="1">
    <source>
        <dbReference type="EMBL" id="KAA1066455.1"/>
    </source>
</evidence>
<dbReference type="EMBL" id="VSWC01000196">
    <property type="protein sequence ID" value="KAA1066455.1"/>
    <property type="molecule type" value="Genomic_DNA"/>
</dbReference>
<accession>A0A5B0LQ18</accession>